<sequence length="35" mass="3844">MFADIQQADQRFTVLLPCCSQVIELTSDATSVVDV</sequence>
<organism evidence="1 2">
    <name type="scientific">Echinococcus granulosus</name>
    <name type="common">Hydatid tapeworm</name>
    <dbReference type="NCBI Taxonomy" id="6210"/>
    <lineage>
        <taxon>Eukaryota</taxon>
        <taxon>Metazoa</taxon>
        <taxon>Spiralia</taxon>
        <taxon>Lophotrochozoa</taxon>
        <taxon>Platyhelminthes</taxon>
        <taxon>Cestoda</taxon>
        <taxon>Eucestoda</taxon>
        <taxon>Cyclophyllidea</taxon>
        <taxon>Taeniidae</taxon>
        <taxon>Echinococcus</taxon>
        <taxon>Echinococcus granulosus group</taxon>
    </lineage>
</organism>
<protein>
    <submittedName>
        <fullName evidence="1">Uncharacterized protein</fullName>
    </submittedName>
</protein>
<proteinExistence type="predicted"/>
<reference evidence="1 2" key="1">
    <citation type="journal article" date="2013" name="Nat. Genet.">
        <title>The genome of the hydatid tapeworm Echinococcus granulosus.</title>
        <authorList>
            <person name="Zheng H."/>
            <person name="Zhang W."/>
            <person name="Zhang L."/>
            <person name="Zhang Z."/>
            <person name="Li J."/>
            <person name="Lu G."/>
            <person name="Zhu Y."/>
            <person name="Wang Y."/>
            <person name="Huang Y."/>
            <person name="Liu J."/>
            <person name="Kang H."/>
            <person name="Chen J."/>
            <person name="Wang L."/>
            <person name="Chen A."/>
            <person name="Yu S."/>
            <person name="Gao Z."/>
            <person name="Jin L."/>
            <person name="Gu W."/>
            <person name="Wang Z."/>
            <person name="Zhao L."/>
            <person name="Shi B."/>
            <person name="Wen H."/>
            <person name="Lin R."/>
            <person name="Jones M.K."/>
            <person name="Brejova B."/>
            <person name="Vinar T."/>
            <person name="Zhao G."/>
            <person name="McManus D.P."/>
            <person name="Chen Z."/>
            <person name="Zhou Y."/>
            <person name="Wang S."/>
        </authorList>
    </citation>
    <scope>NUCLEOTIDE SEQUENCE [LARGE SCALE GENOMIC DNA]</scope>
</reference>
<accession>W6UMW2</accession>
<evidence type="ECO:0000313" key="1">
    <source>
        <dbReference type="EMBL" id="EUB54839.1"/>
    </source>
</evidence>
<dbReference type="GeneID" id="36346019"/>
<dbReference type="AlphaFoldDB" id="W6UMW2"/>
<keyword evidence="2" id="KW-1185">Reference proteome</keyword>
<dbReference type="Proteomes" id="UP000019149">
    <property type="component" value="Unassembled WGS sequence"/>
</dbReference>
<gene>
    <name evidence="1" type="ORF">EGR_10304</name>
</gene>
<evidence type="ECO:0000313" key="2">
    <source>
        <dbReference type="Proteomes" id="UP000019149"/>
    </source>
</evidence>
<name>W6UMW2_ECHGR</name>
<dbReference type="EMBL" id="APAU02000207">
    <property type="protein sequence ID" value="EUB54839.1"/>
    <property type="molecule type" value="Genomic_DNA"/>
</dbReference>
<dbReference type="KEGG" id="egl:EGR_10304"/>
<dbReference type="CTD" id="36346019"/>
<dbReference type="RefSeq" id="XP_024346035.1">
    <property type="nucleotide sequence ID" value="XM_024499553.1"/>
</dbReference>
<comment type="caution">
    <text evidence="1">The sequence shown here is derived from an EMBL/GenBank/DDBJ whole genome shotgun (WGS) entry which is preliminary data.</text>
</comment>